<evidence type="ECO:0000313" key="3">
    <source>
        <dbReference type="Proteomes" id="UP000198802"/>
    </source>
</evidence>
<feature type="region of interest" description="Disordered" evidence="1">
    <location>
        <begin position="1"/>
        <end position="39"/>
    </location>
</feature>
<dbReference type="EMBL" id="FAOZ01000014">
    <property type="protein sequence ID" value="CUU57796.1"/>
    <property type="molecule type" value="Genomic_DNA"/>
</dbReference>
<evidence type="ECO:0000313" key="2">
    <source>
        <dbReference type="EMBL" id="CUU57796.1"/>
    </source>
</evidence>
<feature type="compositionally biased region" description="Basic and acidic residues" evidence="1">
    <location>
        <begin position="1"/>
        <end position="17"/>
    </location>
</feature>
<keyword evidence="3" id="KW-1185">Reference proteome</keyword>
<proteinExistence type="predicted"/>
<name>A0A0S4QR74_9ACTN</name>
<gene>
    <name evidence="2" type="ORF">Ga0074812_114145</name>
</gene>
<evidence type="ECO:0000256" key="1">
    <source>
        <dbReference type="SAM" id="MobiDB-lite"/>
    </source>
</evidence>
<accession>A0A0S4QR74</accession>
<reference evidence="3" key="1">
    <citation type="submission" date="2015-11" db="EMBL/GenBank/DDBJ databases">
        <authorList>
            <person name="Varghese N."/>
        </authorList>
    </citation>
    <scope>NUCLEOTIDE SEQUENCE [LARGE SCALE GENOMIC DNA]</scope>
    <source>
        <strain evidence="3">DSM 45899</strain>
    </source>
</reference>
<dbReference type="Proteomes" id="UP000198802">
    <property type="component" value="Unassembled WGS sequence"/>
</dbReference>
<dbReference type="AlphaFoldDB" id="A0A0S4QR74"/>
<protein>
    <submittedName>
        <fullName evidence="2">Uncharacterized protein</fullName>
    </submittedName>
</protein>
<feature type="compositionally biased region" description="Polar residues" evidence="1">
    <location>
        <begin position="19"/>
        <end position="31"/>
    </location>
</feature>
<sequence length="174" mass="19729">MTRTHDQKPSSRPDHVTRLTGQVNTPLTTVTDGAGSAPDDRTVPHLDEATVNATGRLSEALEWVERARGALYSFHQLSGRADIILGEALDALREAGHEQVAGEVRRELYGRNVLDGRWTFQIVEEYDDLYYRPFVTAEERVRGQLTDGHRHVYEARMKARERTEADRDLWGFGP</sequence>
<organism evidence="2 3">
    <name type="scientific">Parafrankia irregularis</name>
    <dbReference type="NCBI Taxonomy" id="795642"/>
    <lineage>
        <taxon>Bacteria</taxon>
        <taxon>Bacillati</taxon>
        <taxon>Actinomycetota</taxon>
        <taxon>Actinomycetes</taxon>
        <taxon>Frankiales</taxon>
        <taxon>Frankiaceae</taxon>
        <taxon>Parafrankia</taxon>
    </lineage>
</organism>